<evidence type="ECO:0000259" key="9">
    <source>
        <dbReference type="Pfam" id="PF25145"/>
    </source>
</evidence>
<feature type="signal peptide" evidence="6">
    <location>
        <begin position="1"/>
        <end position="19"/>
    </location>
</feature>
<sequence>MNRWILAVWVFLVCGFASANEQEDKSLFGKNSGESFEGKVVVLKVGEDSLVNTYAFKYWKKVLKRADEEKAKAVIFDLDTPGGLAFDTADLITQVLPEVKVKTIAFVNTDAISAGSMVAFGCDKIYMHPRGSIGATGLISGSGAEIEPVMRAKLESVFASYVKIVAKEKGRNADVMKAMMFKDKAYSFAGGKVVVEEGDLLTLTGDEAVLMHEGKPLLADGICEDLLAVLAKENLAQSDVVVAEPTGFEAFAYWVAKFSALLIAVGLMGAFLEMKTPGFGIFGGIAILAFTVFFLGNHVADNLAGYELAALFAVGLILVILEFLVIPGTFFAGAVGVVMMLSALLIAMVDRDSFEGFDTDKGLITLTSLIGWPIVFLAIGLAGSTLLVTLFMRFLPSVPLYNSLAVNAELKRGTGIEKGEGEESVLLGVEGVAETELRPVGRAKINGKLLEVVSDVGFIPAGAKIVVTSEDGMRIIVEEIKEA</sequence>
<dbReference type="PANTHER" id="PTHR33507">
    <property type="entry name" value="INNER MEMBRANE PROTEIN YBBJ"/>
    <property type="match status" value="1"/>
</dbReference>
<evidence type="ECO:0000256" key="3">
    <source>
        <dbReference type="ARBA" id="ARBA00022989"/>
    </source>
</evidence>
<evidence type="ECO:0000313" key="11">
    <source>
        <dbReference type="Proteomes" id="UP001424741"/>
    </source>
</evidence>
<dbReference type="EMBL" id="BAABRL010000002">
    <property type="protein sequence ID" value="GAA5494551.1"/>
    <property type="molecule type" value="Genomic_DNA"/>
</dbReference>
<dbReference type="Gene3D" id="3.90.226.10">
    <property type="entry name" value="2-enoyl-CoA Hydratase, Chain A, domain 1"/>
    <property type="match status" value="1"/>
</dbReference>
<feature type="transmembrane region" description="Helical" evidence="5">
    <location>
        <begin position="279"/>
        <end position="300"/>
    </location>
</feature>
<feature type="transmembrane region" description="Helical" evidence="5">
    <location>
        <begin position="251"/>
        <end position="272"/>
    </location>
</feature>
<dbReference type="InterPro" id="IPR052165">
    <property type="entry name" value="Membrane_assoc_protease"/>
</dbReference>
<feature type="domain" description="NfeD-like C-terminal" evidence="7">
    <location>
        <begin position="426"/>
        <end position="478"/>
    </location>
</feature>
<dbReference type="PANTHER" id="PTHR33507:SF3">
    <property type="entry name" value="INNER MEMBRANE PROTEIN YBBJ"/>
    <property type="match status" value="1"/>
</dbReference>
<comment type="caution">
    <text evidence="10">The sequence shown here is derived from an EMBL/GenBank/DDBJ whole genome shotgun (WGS) entry which is preliminary data.</text>
</comment>
<keyword evidence="11" id="KW-1185">Reference proteome</keyword>
<dbReference type="InterPro" id="IPR029045">
    <property type="entry name" value="ClpP/crotonase-like_dom_sf"/>
</dbReference>
<evidence type="ECO:0000259" key="8">
    <source>
        <dbReference type="Pfam" id="PF24961"/>
    </source>
</evidence>
<organism evidence="10 11">
    <name type="scientific">Rubritalea halochordaticola</name>
    <dbReference type="NCBI Taxonomy" id="714537"/>
    <lineage>
        <taxon>Bacteria</taxon>
        <taxon>Pseudomonadati</taxon>
        <taxon>Verrucomicrobiota</taxon>
        <taxon>Verrucomicrobiia</taxon>
        <taxon>Verrucomicrobiales</taxon>
        <taxon>Rubritaleaceae</taxon>
        <taxon>Rubritalea</taxon>
    </lineage>
</organism>
<feature type="transmembrane region" description="Helical" evidence="5">
    <location>
        <begin position="369"/>
        <end position="392"/>
    </location>
</feature>
<reference evidence="10 11" key="1">
    <citation type="submission" date="2024-02" db="EMBL/GenBank/DDBJ databases">
        <title>Rubritalea halochordaticola NBRC 107102.</title>
        <authorList>
            <person name="Ichikawa N."/>
            <person name="Katano-Makiyama Y."/>
            <person name="Hidaka K."/>
        </authorList>
    </citation>
    <scope>NUCLEOTIDE SEQUENCE [LARGE SCALE GENOMIC DNA]</scope>
    <source>
        <strain evidence="10 11">NBRC 107102</strain>
    </source>
</reference>
<feature type="transmembrane region" description="Helical" evidence="5">
    <location>
        <begin position="330"/>
        <end position="349"/>
    </location>
</feature>
<keyword evidence="4 5" id="KW-0472">Membrane</keyword>
<evidence type="ECO:0000256" key="1">
    <source>
        <dbReference type="ARBA" id="ARBA00004141"/>
    </source>
</evidence>
<dbReference type="InterPro" id="IPR056738">
    <property type="entry name" value="NfeD1b_N"/>
</dbReference>
<evidence type="ECO:0000256" key="4">
    <source>
        <dbReference type="ARBA" id="ARBA00023136"/>
    </source>
</evidence>
<dbReference type="Pfam" id="PF01957">
    <property type="entry name" value="NfeD"/>
    <property type="match status" value="1"/>
</dbReference>
<dbReference type="CDD" id="cd07021">
    <property type="entry name" value="Clp_protease_NfeD_like"/>
    <property type="match status" value="1"/>
</dbReference>
<dbReference type="InterPro" id="IPR002810">
    <property type="entry name" value="NfeD-like_C"/>
</dbReference>
<comment type="subcellular location">
    <subcellularLocation>
        <location evidence="1">Membrane</location>
        <topology evidence="1">Multi-pass membrane protein</topology>
    </subcellularLocation>
</comment>
<protein>
    <recommendedName>
        <fullName evidence="12">NfeD-like C-terminal domain-containing protein</fullName>
    </recommendedName>
</protein>
<keyword evidence="6" id="KW-0732">Signal</keyword>
<keyword evidence="2 5" id="KW-0812">Transmembrane</keyword>
<evidence type="ECO:0000256" key="5">
    <source>
        <dbReference type="SAM" id="Phobius"/>
    </source>
</evidence>
<gene>
    <name evidence="10" type="ORF">Rhal01_00713</name>
</gene>
<dbReference type="InterPro" id="IPR056739">
    <property type="entry name" value="NfeD_membrane"/>
</dbReference>
<evidence type="ECO:0000256" key="6">
    <source>
        <dbReference type="SAM" id="SignalP"/>
    </source>
</evidence>
<dbReference type="Pfam" id="PF24961">
    <property type="entry name" value="NfeD_membrane"/>
    <property type="match status" value="1"/>
</dbReference>
<feature type="domain" description="NfeD integral membrane" evidence="8">
    <location>
        <begin position="259"/>
        <end position="376"/>
    </location>
</feature>
<proteinExistence type="predicted"/>
<evidence type="ECO:0000256" key="2">
    <source>
        <dbReference type="ARBA" id="ARBA00022692"/>
    </source>
</evidence>
<feature type="transmembrane region" description="Helical" evidence="5">
    <location>
        <begin position="306"/>
        <end position="325"/>
    </location>
</feature>
<dbReference type="Proteomes" id="UP001424741">
    <property type="component" value="Unassembled WGS sequence"/>
</dbReference>
<keyword evidence="3 5" id="KW-1133">Transmembrane helix</keyword>
<feature type="chain" id="PRO_5045951236" description="NfeD-like C-terminal domain-containing protein" evidence="6">
    <location>
        <begin position="20"/>
        <end position="483"/>
    </location>
</feature>
<dbReference type="InterPro" id="IPR012340">
    <property type="entry name" value="NA-bd_OB-fold"/>
</dbReference>
<feature type="domain" description="NfeD1b N-terminal" evidence="9">
    <location>
        <begin position="51"/>
        <end position="241"/>
    </location>
</feature>
<dbReference type="Pfam" id="PF25145">
    <property type="entry name" value="NfeD1b_N"/>
    <property type="match status" value="1"/>
</dbReference>
<dbReference type="Gene3D" id="2.40.50.140">
    <property type="entry name" value="Nucleic acid-binding proteins"/>
    <property type="match status" value="1"/>
</dbReference>
<evidence type="ECO:0000313" key="10">
    <source>
        <dbReference type="EMBL" id="GAA5494551.1"/>
    </source>
</evidence>
<dbReference type="SUPFAM" id="SSF52096">
    <property type="entry name" value="ClpP/crotonase"/>
    <property type="match status" value="1"/>
</dbReference>
<name>A0ABP9UVQ9_9BACT</name>
<evidence type="ECO:0008006" key="12">
    <source>
        <dbReference type="Google" id="ProtNLM"/>
    </source>
</evidence>
<dbReference type="RefSeq" id="WP_346187504.1">
    <property type="nucleotide sequence ID" value="NZ_BAABRL010000002.1"/>
</dbReference>
<evidence type="ECO:0000259" key="7">
    <source>
        <dbReference type="Pfam" id="PF01957"/>
    </source>
</evidence>
<accession>A0ABP9UVQ9</accession>